<dbReference type="FunFam" id="1.10.760.10:FF:000019">
    <property type="entry name" value="Di-heme cytochrome C peroxidase"/>
    <property type="match status" value="1"/>
</dbReference>
<keyword evidence="10 14" id="KW-0408">Iron</keyword>
<dbReference type="PANTHER" id="PTHR30600">
    <property type="entry name" value="CYTOCHROME C PEROXIDASE-RELATED"/>
    <property type="match status" value="1"/>
</dbReference>
<evidence type="ECO:0000256" key="7">
    <source>
        <dbReference type="ARBA" id="ARBA00022764"/>
    </source>
</evidence>
<comment type="subcellular location">
    <subcellularLocation>
        <location evidence="1">Periplasm</location>
    </subcellularLocation>
</comment>
<dbReference type="Gene3D" id="1.10.760.10">
    <property type="entry name" value="Cytochrome c-like domain"/>
    <property type="match status" value="2"/>
</dbReference>
<name>E8RUG1_ASTEC</name>
<dbReference type="eggNOG" id="COG1858">
    <property type="taxonomic scope" value="Bacteria"/>
</dbReference>
<protein>
    <recommendedName>
        <fullName evidence="12">Methylamine utilization protein MauG</fullName>
    </recommendedName>
</protein>
<dbReference type="GO" id="GO:0004130">
    <property type="term" value="F:cytochrome-c peroxidase activity"/>
    <property type="evidence" value="ECO:0007669"/>
    <property type="project" value="TreeGrafter"/>
</dbReference>
<feature type="binding site" description="covalent" evidence="13">
    <location>
        <position position="238"/>
    </location>
    <ligand>
        <name>heme c</name>
        <dbReference type="ChEBI" id="CHEBI:61717"/>
        <label>2</label>
    </ligand>
</feature>
<evidence type="ECO:0000256" key="9">
    <source>
        <dbReference type="ARBA" id="ARBA00023002"/>
    </source>
</evidence>
<dbReference type="GO" id="GO:0046872">
    <property type="term" value="F:metal ion binding"/>
    <property type="evidence" value="ECO:0007669"/>
    <property type="project" value="UniProtKB-KW"/>
</dbReference>
<feature type="domain" description="Cytochrome c" evidence="15">
    <location>
        <begin position="223"/>
        <end position="358"/>
    </location>
</feature>
<sequence length="358" mass="38891">MMKPKHLLIAGVLMVFAGTGFDSPGIDVLRKAYQGAPETWPRPLLHEGAEFEEFGALPPVTSPVPNPSTPEKVALGLKLFNDPVLSGSKQIACASCHSSELAFGDGIKTSFGHDRQRGRRNAPSLITAGWQKTLFWDGRAASLEAQAGGPIADHREMSAKPGDIEKRLNHDAGYRSAFREAFGVRKVSMAEVAMALAAYQRTLKPRSSKWDRALSSGTKVLSDEELRGLDLFRGKAGCANCHNGPLFSDQKFHNIGLSFYGRKLEDLGRYEVTKNPADVGAFKTPSLRNVSRTGPYMHNGIFPTLEGTVNFYNEGGARPKPKAGEANDPLFPTTSPLLKPLGLTREEKAALVAYLKTL</sequence>
<comment type="pathway">
    <text evidence="2">One-carbon metabolism; methylamine degradation.</text>
</comment>
<feature type="binding site" description="axial binding residue" evidence="14">
    <location>
        <position position="113"/>
    </location>
    <ligand>
        <name>heme c</name>
        <dbReference type="ChEBI" id="CHEBI:61717"/>
        <label>1</label>
    </ligand>
    <ligandPart>
        <name>Fe</name>
        <dbReference type="ChEBI" id="CHEBI:18248"/>
    </ligandPart>
</feature>
<evidence type="ECO:0000256" key="5">
    <source>
        <dbReference type="ARBA" id="ARBA00022723"/>
    </source>
</evidence>
<evidence type="ECO:0000256" key="12">
    <source>
        <dbReference type="ARBA" id="ARBA00073576"/>
    </source>
</evidence>
<evidence type="ECO:0000256" key="4">
    <source>
        <dbReference type="ARBA" id="ARBA00022617"/>
    </source>
</evidence>
<evidence type="ECO:0000256" key="2">
    <source>
        <dbReference type="ARBA" id="ARBA00004856"/>
    </source>
</evidence>
<feature type="binding site" description="covalent" evidence="13">
    <location>
        <position position="93"/>
    </location>
    <ligand>
        <name>heme c</name>
        <dbReference type="ChEBI" id="CHEBI:61717"/>
        <label>1</label>
    </ligand>
</feature>
<dbReference type="KEGG" id="aex:Astex_2397"/>
<evidence type="ECO:0000256" key="6">
    <source>
        <dbReference type="ARBA" id="ARBA00022729"/>
    </source>
</evidence>
<keyword evidence="16" id="KW-0575">Peroxidase</keyword>
<dbReference type="HOGENOM" id="CLU_034652_3_2_5"/>
<comment type="PTM">
    <text evidence="13">Binds 2 heme groups per subunit.</text>
</comment>
<keyword evidence="4 13" id="KW-0349">Heme</keyword>
<comment type="cofactor">
    <cofactor evidence="13">
        <name>heme</name>
        <dbReference type="ChEBI" id="CHEBI:30413"/>
    </cofactor>
    <text evidence="13">Binds 2 heme groups.</text>
</comment>
<proteinExistence type="predicted"/>
<dbReference type="Proteomes" id="UP000001492">
    <property type="component" value="Chromosome 2"/>
</dbReference>
<comment type="function">
    <text evidence="11">Involved in methylamine metabolism. Essential for the maturation of the beta subunit of MADH, presumably via a step in the biosynthesis of tryptophan tryptophylquinone (TTQ), the cofactor of MADH.</text>
</comment>
<feature type="binding site" description="covalent" evidence="13">
    <location>
        <position position="96"/>
    </location>
    <ligand>
        <name>heme c</name>
        <dbReference type="ChEBI" id="CHEBI:61717"/>
        <label>1</label>
    </ligand>
</feature>
<evidence type="ECO:0000256" key="8">
    <source>
        <dbReference type="ARBA" id="ARBA00022982"/>
    </source>
</evidence>
<reference evidence="17" key="1">
    <citation type="submission" date="2010-12" db="EMBL/GenBank/DDBJ databases">
        <title>Complete sequence of chromosome 2 of Asticcacaulis excentricus CB 48.</title>
        <authorList>
            <consortium name="US DOE Joint Genome Institute"/>
            <person name="Lucas S."/>
            <person name="Copeland A."/>
            <person name="Lapidus A."/>
            <person name="Cheng J.-F."/>
            <person name="Bruce D."/>
            <person name="Goodwin L."/>
            <person name="Pitluck S."/>
            <person name="Teshima H."/>
            <person name="Davenport K."/>
            <person name="Detter J.C."/>
            <person name="Han C."/>
            <person name="Tapia R."/>
            <person name="Land M."/>
            <person name="Hauser L."/>
            <person name="Jeffries C."/>
            <person name="Kyrpides N."/>
            <person name="Ivanova N."/>
            <person name="Ovchinnikova G."/>
            <person name="Brun Y.V."/>
            <person name="Woyke T."/>
        </authorList>
    </citation>
    <scope>NUCLEOTIDE SEQUENCE [LARGE SCALE GENOMIC DNA]</scope>
    <source>
        <strain evidence="17">ATCC 15261 / DSM 4724 / KCTC 12464 / NCIMB 9791 / VKM B-1370 / CB 48</strain>
    </source>
</reference>
<keyword evidence="8" id="KW-0249">Electron transport</keyword>
<dbReference type="InterPro" id="IPR004852">
    <property type="entry name" value="Di-haem_cyt_c_peroxidsae"/>
</dbReference>
<dbReference type="GO" id="GO:0020037">
    <property type="term" value="F:heme binding"/>
    <property type="evidence" value="ECO:0007669"/>
    <property type="project" value="InterPro"/>
</dbReference>
<dbReference type="Pfam" id="PF03150">
    <property type="entry name" value="CCP_MauG"/>
    <property type="match status" value="1"/>
</dbReference>
<evidence type="ECO:0000256" key="1">
    <source>
        <dbReference type="ARBA" id="ARBA00004418"/>
    </source>
</evidence>
<dbReference type="EMBL" id="CP002396">
    <property type="protein sequence ID" value="ADU14049.1"/>
    <property type="molecule type" value="Genomic_DNA"/>
</dbReference>
<dbReference type="PIRSF" id="PIRSF000294">
    <property type="entry name" value="Cytochrome-c_peroxidase"/>
    <property type="match status" value="1"/>
</dbReference>
<evidence type="ECO:0000313" key="16">
    <source>
        <dbReference type="EMBL" id="ADU14049.1"/>
    </source>
</evidence>
<evidence type="ECO:0000256" key="11">
    <source>
        <dbReference type="ARBA" id="ARBA00058991"/>
    </source>
</evidence>
<keyword evidence="3" id="KW-0813">Transport</keyword>
<evidence type="ECO:0000256" key="10">
    <source>
        <dbReference type="ARBA" id="ARBA00023004"/>
    </source>
</evidence>
<dbReference type="RefSeq" id="WP_013479876.1">
    <property type="nucleotide sequence ID" value="NC_014817.1"/>
</dbReference>
<dbReference type="InterPro" id="IPR009056">
    <property type="entry name" value="Cyt_c-like_dom"/>
</dbReference>
<dbReference type="STRING" id="573065.Astex_2397"/>
<feature type="binding site" description="axial binding residue" evidence="14">
    <location>
        <position position="97"/>
    </location>
    <ligand>
        <name>heme c</name>
        <dbReference type="ChEBI" id="CHEBI:61717"/>
        <label>1</label>
    </ligand>
    <ligandPart>
        <name>Fe</name>
        <dbReference type="ChEBI" id="CHEBI:18248"/>
    </ligandPart>
</feature>
<feature type="domain" description="Cytochrome c" evidence="15">
    <location>
        <begin position="71"/>
        <end position="204"/>
    </location>
</feature>
<dbReference type="AlphaFoldDB" id="E8RUG1"/>
<evidence type="ECO:0000256" key="14">
    <source>
        <dbReference type="PIRSR" id="PIRSR000294-2"/>
    </source>
</evidence>
<keyword evidence="9 16" id="KW-0560">Oxidoreductase</keyword>
<dbReference type="SUPFAM" id="SSF46626">
    <property type="entry name" value="Cytochrome c"/>
    <property type="match status" value="2"/>
</dbReference>
<dbReference type="InterPro" id="IPR026259">
    <property type="entry name" value="MauG/Cytc_peroxidase"/>
</dbReference>
<dbReference type="InterPro" id="IPR036909">
    <property type="entry name" value="Cyt_c-like_dom_sf"/>
</dbReference>
<keyword evidence="17" id="KW-1185">Reference proteome</keyword>
<dbReference type="GO" id="GO:0009055">
    <property type="term" value="F:electron transfer activity"/>
    <property type="evidence" value="ECO:0007669"/>
    <property type="project" value="InterPro"/>
</dbReference>
<keyword evidence="6" id="KW-0732">Signal</keyword>
<dbReference type="InterPro" id="IPR051395">
    <property type="entry name" value="Cytochrome_c_Peroxidase/MauG"/>
</dbReference>
<feature type="binding site" description="axial binding residue" evidence="14">
    <location>
        <position position="242"/>
    </location>
    <ligand>
        <name>heme c</name>
        <dbReference type="ChEBI" id="CHEBI:61717"/>
        <label>2</label>
    </ligand>
    <ligandPart>
        <name>Fe</name>
        <dbReference type="ChEBI" id="CHEBI:18248"/>
    </ligandPart>
</feature>
<keyword evidence="5 14" id="KW-0479">Metal-binding</keyword>
<evidence type="ECO:0000256" key="13">
    <source>
        <dbReference type="PIRSR" id="PIRSR000294-1"/>
    </source>
</evidence>
<dbReference type="PANTHER" id="PTHR30600:SF10">
    <property type="entry name" value="BLL6722 PROTEIN"/>
    <property type="match status" value="1"/>
</dbReference>
<dbReference type="PROSITE" id="PS51007">
    <property type="entry name" value="CYTC"/>
    <property type="match status" value="2"/>
</dbReference>
<evidence type="ECO:0000259" key="15">
    <source>
        <dbReference type="PROSITE" id="PS51007"/>
    </source>
</evidence>
<evidence type="ECO:0000313" key="17">
    <source>
        <dbReference type="Proteomes" id="UP000001492"/>
    </source>
</evidence>
<feature type="binding site" description="covalent" evidence="13">
    <location>
        <position position="241"/>
    </location>
    <ligand>
        <name>heme c</name>
        <dbReference type="ChEBI" id="CHEBI:61717"/>
        <label>2</label>
    </ligand>
</feature>
<evidence type="ECO:0000256" key="3">
    <source>
        <dbReference type="ARBA" id="ARBA00022448"/>
    </source>
</evidence>
<keyword evidence="7" id="KW-0574">Periplasm</keyword>
<accession>E8RUG1</accession>
<dbReference type="GO" id="GO:0042597">
    <property type="term" value="C:periplasmic space"/>
    <property type="evidence" value="ECO:0007669"/>
    <property type="project" value="UniProtKB-SubCell"/>
</dbReference>
<organism evidence="16 17">
    <name type="scientific">Asticcacaulis excentricus (strain ATCC 15261 / DSM 4724 / KCTC 12464 / NCIMB 9791 / VKM B-1370 / CB 48)</name>
    <dbReference type="NCBI Taxonomy" id="573065"/>
    <lineage>
        <taxon>Bacteria</taxon>
        <taxon>Pseudomonadati</taxon>
        <taxon>Pseudomonadota</taxon>
        <taxon>Alphaproteobacteria</taxon>
        <taxon>Caulobacterales</taxon>
        <taxon>Caulobacteraceae</taxon>
        <taxon>Asticcacaulis</taxon>
    </lineage>
</organism>
<gene>
    <name evidence="16" type="ordered locus">Astex_2397</name>
</gene>